<comment type="caution">
    <text evidence="12">The sequence shown here is derived from an EMBL/GenBank/DDBJ whole genome shotgun (WGS) entry which is preliminary data.</text>
</comment>
<evidence type="ECO:0000256" key="2">
    <source>
        <dbReference type="ARBA" id="ARBA00022692"/>
    </source>
</evidence>
<accession>A0ABV0VZC6</accession>
<evidence type="ECO:0000256" key="11">
    <source>
        <dbReference type="SAM" id="SignalP"/>
    </source>
</evidence>
<organism evidence="12 13">
    <name type="scientific">Xenotaenia resolanae</name>
    <dbReference type="NCBI Taxonomy" id="208358"/>
    <lineage>
        <taxon>Eukaryota</taxon>
        <taxon>Metazoa</taxon>
        <taxon>Chordata</taxon>
        <taxon>Craniata</taxon>
        <taxon>Vertebrata</taxon>
        <taxon>Euteleostomi</taxon>
        <taxon>Actinopterygii</taxon>
        <taxon>Neopterygii</taxon>
        <taxon>Teleostei</taxon>
        <taxon>Neoteleostei</taxon>
        <taxon>Acanthomorphata</taxon>
        <taxon>Ovalentaria</taxon>
        <taxon>Atherinomorphae</taxon>
        <taxon>Cyprinodontiformes</taxon>
        <taxon>Goodeidae</taxon>
        <taxon>Xenotaenia</taxon>
    </lineage>
</organism>
<keyword evidence="13" id="KW-1185">Reference proteome</keyword>
<evidence type="ECO:0000256" key="7">
    <source>
        <dbReference type="ARBA" id="ARBA00023180"/>
    </source>
</evidence>
<evidence type="ECO:0000256" key="3">
    <source>
        <dbReference type="ARBA" id="ARBA00022729"/>
    </source>
</evidence>
<keyword evidence="4 10" id="KW-1133">Transmembrane helix</keyword>
<dbReference type="InterPro" id="IPR040216">
    <property type="entry name" value="CTLA4/CD28"/>
</dbReference>
<evidence type="ECO:0000313" key="12">
    <source>
        <dbReference type="EMBL" id="MEQ2262058.1"/>
    </source>
</evidence>
<keyword evidence="3 11" id="KW-0732">Signal</keyword>
<evidence type="ECO:0000256" key="10">
    <source>
        <dbReference type="SAM" id="Phobius"/>
    </source>
</evidence>
<name>A0ABV0VZC6_9TELE</name>
<evidence type="ECO:0000256" key="6">
    <source>
        <dbReference type="ARBA" id="ARBA00023157"/>
    </source>
</evidence>
<evidence type="ECO:0000256" key="1">
    <source>
        <dbReference type="ARBA" id="ARBA00004479"/>
    </source>
</evidence>
<dbReference type="Proteomes" id="UP001444071">
    <property type="component" value="Unassembled WGS sequence"/>
</dbReference>
<evidence type="ECO:0000256" key="9">
    <source>
        <dbReference type="SAM" id="MobiDB-lite"/>
    </source>
</evidence>
<sequence>MMGVCWLVIILLCCTSYYRCYEQQGDLLLITAESPDHVFVPCPNMTGEDVTFKLYRNNKVIYQLCTDTQKQNCNLTMADVCPSKNKKNELIGFNLTRKAITKQVVYVCEGTTMYPPPITSKDSKSVLVLEEGQGCQRKTEKCKRDDPEPPKTDRPVWIWIMAVALLSTYSLAVTIAALVIWYKMKDVDSQNDYMNTKPIAPPKHRRKRGLQHPIPKNYW</sequence>
<dbReference type="EMBL" id="JAHRIM010020032">
    <property type="protein sequence ID" value="MEQ2262058.1"/>
    <property type="molecule type" value="Genomic_DNA"/>
</dbReference>
<comment type="subcellular location">
    <subcellularLocation>
        <location evidence="1">Membrane</location>
        <topology evidence="1">Single-pass type I membrane protein</topology>
    </subcellularLocation>
</comment>
<keyword evidence="2 10" id="KW-0812">Transmembrane</keyword>
<keyword evidence="6" id="KW-1015">Disulfide bond</keyword>
<feature type="signal peptide" evidence="11">
    <location>
        <begin position="1"/>
        <end position="20"/>
    </location>
</feature>
<keyword evidence="8" id="KW-0393">Immunoglobulin domain</keyword>
<reference evidence="12 13" key="1">
    <citation type="submission" date="2021-06" db="EMBL/GenBank/DDBJ databases">
        <authorList>
            <person name="Palmer J.M."/>
        </authorList>
    </citation>
    <scope>NUCLEOTIDE SEQUENCE [LARGE SCALE GENOMIC DNA]</scope>
    <source>
        <strain evidence="12 13">XR_2019</strain>
        <tissue evidence="12">Muscle</tissue>
    </source>
</reference>
<keyword evidence="7" id="KW-0325">Glycoprotein</keyword>
<dbReference type="PANTHER" id="PTHR11494">
    <property type="entry name" value="CYTOTOXIC T-LYMPHOCYTE PROTEIN"/>
    <property type="match status" value="1"/>
</dbReference>
<proteinExistence type="predicted"/>
<feature type="region of interest" description="Disordered" evidence="9">
    <location>
        <begin position="195"/>
        <end position="219"/>
    </location>
</feature>
<feature type="chain" id="PRO_5047182512" evidence="11">
    <location>
        <begin position="21"/>
        <end position="219"/>
    </location>
</feature>
<gene>
    <name evidence="12" type="ORF">XENORESO_001646</name>
</gene>
<feature type="transmembrane region" description="Helical" evidence="10">
    <location>
        <begin position="156"/>
        <end position="182"/>
    </location>
</feature>
<evidence type="ECO:0000256" key="5">
    <source>
        <dbReference type="ARBA" id="ARBA00023136"/>
    </source>
</evidence>
<evidence type="ECO:0000256" key="8">
    <source>
        <dbReference type="ARBA" id="ARBA00023319"/>
    </source>
</evidence>
<protein>
    <submittedName>
        <fullName evidence="12">Uncharacterized protein</fullName>
    </submittedName>
</protein>
<dbReference type="PANTHER" id="PTHR11494:SF9">
    <property type="entry name" value="SI:DKEY-1H24.6"/>
    <property type="match status" value="1"/>
</dbReference>
<evidence type="ECO:0000313" key="13">
    <source>
        <dbReference type="Proteomes" id="UP001444071"/>
    </source>
</evidence>
<keyword evidence="5 10" id="KW-0472">Membrane</keyword>
<evidence type="ECO:0000256" key="4">
    <source>
        <dbReference type="ARBA" id="ARBA00022989"/>
    </source>
</evidence>